<name>A0A0R3TAG6_RODNA</name>
<accession>A0A0R3TAG6</accession>
<feature type="signal peptide" evidence="2">
    <location>
        <begin position="1"/>
        <end position="26"/>
    </location>
</feature>
<keyword evidence="4" id="KW-1185">Reference proteome</keyword>
<reference evidence="3 4" key="2">
    <citation type="submission" date="2018-11" db="EMBL/GenBank/DDBJ databases">
        <authorList>
            <consortium name="Pathogen Informatics"/>
        </authorList>
    </citation>
    <scope>NUCLEOTIDE SEQUENCE [LARGE SCALE GENOMIC DNA]</scope>
</reference>
<proteinExistence type="predicted"/>
<gene>
    <name evidence="3" type="ORF">HNAJ_LOCUS4053</name>
</gene>
<dbReference type="EMBL" id="UZAE01002629">
    <property type="protein sequence ID" value="VDN99912.1"/>
    <property type="molecule type" value="Genomic_DNA"/>
</dbReference>
<evidence type="ECO:0000256" key="1">
    <source>
        <dbReference type="SAM" id="Phobius"/>
    </source>
</evidence>
<dbReference type="WBParaSite" id="HNAJ_0000405501-mRNA-1">
    <property type="protein sequence ID" value="HNAJ_0000405501-mRNA-1"/>
    <property type="gene ID" value="HNAJ_0000405501"/>
</dbReference>
<keyword evidence="2" id="KW-0732">Signal</keyword>
<dbReference type="AlphaFoldDB" id="A0A0R3TAG6"/>
<evidence type="ECO:0000313" key="5">
    <source>
        <dbReference type="WBParaSite" id="HNAJ_0000405501-mRNA-1"/>
    </source>
</evidence>
<feature type="transmembrane region" description="Helical" evidence="1">
    <location>
        <begin position="113"/>
        <end position="134"/>
    </location>
</feature>
<evidence type="ECO:0000256" key="2">
    <source>
        <dbReference type="SAM" id="SignalP"/>
    </source>
</evidence>
<sequence length="149" mass="16208">MLESIFFIVTTLFALIFLILSVALEGWPCGAIFSEPCQNNTVGYATKPVGALICIAIILYIASAVIDLCQMYLQILDDRMRRILAYVAIGASGFGSLFVVSGMLAFFNNYLQSWSVMLSVVGMTLGCSLTFQLGMRMIFDNLSSGSGEN</sequence>
<dbReference type="Proteomes" id="UP000278807">
    <property type="component" value="Unassembled WGS sequence"/>
</dbReference>
<feature type="transmembrane region" description="Helical" evidence="1">
    <location>
        <begin position="85"/>
        <end position="107"/>
    </location>
</feature>
<evidence type="ECO:0000313" key="4">
    <source>
        <dbReference type="Proteomes" id="UP000278807"/>
    </source>
</evidence>
<keyword evidence="1" id="KW-0472">Membrane</keyword>
<feature type="transmembrane region" description="Helical" evidence="1">
    <location>
        <begin position="50"/>
        <end position="73"/>
    </location>
</feature>
<dbReference type="OrthoDB" id="6254902at2759"/>
<keyword evidence="1" id="KW-0812">Transmembrane</keyword>
<reference evidence="5" key="1">
    <citation type="submission" date="2017-02" db="UniProtKB">
        <authorList>
            <consortium name="WormBaseParasite"/>
        </authorList>
    </citation>
    <scope>IDENTIFICATION</scope>
</reference>
<protein>
    <submittedName>
        <fullName evidence="5">MARVEL domain-containing protein</fullName>
    </submittedName>
</protein>
<organism evidence="5">
    <name type="scientific">Rodentolepis nana</name>
    <name type="common">Dwarf tapeworm</name>
    <name type="synonym">Hymenolepis nana</name>
    <dbReference type="NCBI Taxonomy" id="102285"/>
    <lineage>
        <taxon>Eukaryota</taxon>
        <taxon>Metazoa</taxon>
        <taxon>Spiralia</taxon>
        <taxon>Lophotrochozoa</taxon>
        <taxon>Platyhelminthes</taxon>
        <taxon>Cestoda</taxon>
        <taxon>Eucestoda</taxon>
        <taxon>Cyclophyllidea</taxon>
        <taxon>Hymenolepididae</taxon>
        <taxon>Rodentolepis</taxon>
    </lineage>
</organism>
<evidence type="ECO:0000313" key="3">
    <source>
        <dbReference type="EMBL" id="VDN99912.1"/>
    </source>
</evidence>
<feature type="chain" id="PRO_5043131773" evidence="2">
    <location>
        <begin position="27"/>
        <end position="149"/>
    </location>
</feature>
<keyword evidence="1" id="KW-1133">Transmembrane helix</keyword>